<dbReference type="EMBL" id="JAEFBJ010000003">
    <property type="protein sequence ID" value="KAG7633336.1"/>
    <property type="molecule type" value="Genomic_DNA"/>
</dbReference>
<accession>A0A8T2FD60</accession>
<name>A0A8T2FD60_ARASU</name>
<dbReference type="EMBL" id="JAEFBJ010000003">
    <property type="protein sequence ID" value="KAG7633335.1"/>
    <property type="molecule type" value="Genomic_DNA"/>
</dbReference>
<gene>
    <name evidence="1" type="ORF">ISN44_As03g036320</name>
</gene>
<protein>
    <submittedName>
        <fullName evidence="1">Uncharacterized protein</fullName>
    </submittedName>
</protein>
<dbReference type="Proteomes" id="UP000694251">
    <property type="component" value="Chromosome 3"/>
</dbReference>
<dbReference type="EMBL" id="JAEFBJ010000003">
    <property type="protein sequence ID" value="KAG7633337.1"/>
    <property type="molecule type" value="Genomic_DNA"/>
</dbReference>
<organism evidence="1 2">
    <name type="scientific">Arabidopsis suecica</name>
    <name type="common">Swedish thale-cress</name>
    <name type="synonym">Cardaminopsis suecica</name>
    <dbReference type="NCBI Taxonomy" id="45249"/>
    <lineage>
        <taxon>Eukaryota</taxon>
        <taxon>Viridiplantae</taxon>
        <taxon>Streptophyta</taxon>
        <taxon>Embryophyta</taxon>
        <taxon>Tracheophyta</taxon>
        <taxon>Spermatophyta</taxon>
        <taxon>Magnoliopsida</taxon>
        <taxon>eudicotyledons</taxon>
        <taxon>Gunneridae</taxon>
        <taxon>Pentapetalae</taxon>
        <taxon>rosids</taxon>
        <taxon>malvids</taxon>
        <taxon>Brassicales</taxon>
        <taxon>Brassicaceae</taxon>
        <taxon>Camelineae</taxon>
        <taxon>Arabidopsis</taxon>
    </lineage>
</organism>
<reference evidence="1 2" key="1">
    <citation type="submission" date="2020-12" db="EMBL/GenBank/DDBJ databases">
        <title>Concerted genomic and epigenomic changes stabilize Arabidopsis allopolyploids.</title>
        <authorList>
            <person name="Chen Z."/>
        </authorList>
    </citation>
    <scope>NUCLEOTIDE SEQUENCE [LARGE SCALE GENOMIC DNA]</scope>
    <source>
        <strain evidence="1">As9502</strain>
        <tissue evidence="1">Leaf</tissue>
    </source>
</reference>
<evidence type="ECO:0000313" key="1">
    <source>
        <dbReference type="EMBL" id="KAG7633336.1"/>
    </source>
</evidence>
<comment type="caution">
    <text evidence="1">The sequence shown here is derived from an EMBL/GenBank/DDBJ whole genome shotgun (WGS) entry which is preliminary data.</text>
</comment>
<sequence>MLSDGVHSLPTPCDSKTTVDECFDSTWAQFFHSETCLPRHIATRSAGPLCSPSLLYRSVAKPSAVVSSSAPDPLAHLDSCYIKDVCCNGAICISPP</sequence>
<evidence type="ECO:0000313" key="2">
    <source>
        <dbReference type="Proteomes" id="UP000694251"/>
    </source>
</evidence>
<dbReference type="AlphaFoldDB" id="A0A8T2FD60"/>
<proteinExistence type="predicted"/>
<keyword evidence="2" id="KW-1185">Reference proteome</keyword>